<evidence type="ECO:0000313" key="2">
    <source>
        <dbReference type="EMBL" id="KAK3402369.1"/>
    </source>
</evidence>
<feature type="signal peptide" evidence="1">
    <location>
        <begin position="1"/>
        <end position="19"/>
    </location>
</feature>
<sequence length="248" mass="26771">MLHKAIFFLVASLASVSLALPSPAVPNSQVRRGWVPSPSGTVSITGHVQYGSSIGVLGCKINTNRVAYWPYAVDCNNICVRLTNTTTGITVTLLRIDESGGAHDISYDAWNYLLTGNPATPGTAVPGGGFDVQYEYINPDDPECKALITDPEGKLPLMAANSVNYVTECNRQPDSWVARNYQFWNINDANCKEGWNDKCTLPPPKDGNQPKCPDGRELGYGIGIPVVLGPGDHKVKNIAYMTGEEVEA</sequence>
<organism evidence="2 3">
    <name type="scientific">Sordaria brevicollis</name>
    <dbReference type="NCBI Taxonomy" id="83679"/>
    <lineage>
        <taxon>Eukaryota</taxon>
        <taxon>Fungi</taxon>
        <taxon>Dikarya</taxon>
        <taxon>Ascomycota</taxon>
        <taxon>Pezizomycotina</taxon>
        <taxon>Sordariomycetes</taxon>
        <taxon>Sordariomycetidae</taxon>
        <taxon>Sordariales</taxon>
        <taxon>Sordariaceae</taxon>
        <taxon>Sordaria</taxon>
    </lineage>
</organism>
<dbReference type="AlphaFoldDB" id="A0AAE0UGB7"/>
<keyword evidence="3" id="KW-1185">Reference proteome</keyword>
<accession>A0AAE0UGB7</accession>
<evidence type="ECO:0000313" key="3">
    <source>
        <dbReference type="Proteomes" id="UP001281003"/>
    </source>
</evidence>
<gene>
    <name evidence="2" type="ORF">B0T20DRAFT_137894</name>
</gene>
<dbReference type="PANTHER" id="PTHR38850:SF2">
    <property type="entry name" value="CERATO-PLATANIN"/>
    <property type="match status" value="1"/>
</dbReference>
<comment type="caution">
    <text evidence="2">The sequence shown here is derived from an EMBL/GenBank/DDBJ whole genome shotgun (WGS) entry which is preliminary data.</text>
</comment>
<protein>
    <submittedName>
        <fullName evidence="2">Uncharacterized protein</fullName>
    </submittedName>
</protein>
<keyword evidence="1" id="KW-0732">Signal</keyword>
<dbReference type="EMBL" id="JAUTDP010000002">
    <property type="protein sequence ID" value="KAK3402369.1"/>
    <property type="molecule type" value="Genomic_DNA"/>
</dbReference>
<dbReference type="Proteomes" id="UP001281003">
    <property type="component" value="Unassembled WGS sequence"/>
</dbReference>
<name>A0AAE0UGB7_SORBR</name>
<reference evidence="2" key="1">
    <citation type="journal article" date="2023" name="Mol. Phylogenet. Evol.">
        <title>Genome-scale phylogeny and comparative genomics of the fungal order Sordariales.</title>
        <authorList>
            <person name="Hensen N."/>
            <person name="Bonometti L."/>
            <person name="Westerberg I."/>
            <person name="Brannstrom I.O."/>
            <person name="Guillou S."/>
            <person name="Cros-Aarteil S."/>
            <person name="Calhoun S."/>
            <person name="Haridas S."/>
            <person name="Kuo A."/>
            <person name="Mondo S."/>
            <person name="Pangilinan J."/>
            <person name="Riley R."/>
            <person name="LaButti K."/>
            <person name="Andreopoulos B."/>
            <person name="Lipzen A."/>
            <person name="Chen C."/>
            <person name="Yan M."/>
            <person name="Daum C."/>
            <person name="Ng V."/>
            <person name="Clum A."/>
            <person name="Steindorff A."/>
            <person name="Ohm R.A."/>
            <person name="Martin F."/>
            <person name="Silar P."/>
            <person name="Natvig D.O."/>
            <person name="Lalanne C."/>
            <person name="Gautier V."/>
            <person name="Ament-Velasquez S.L."/>
            <person name="Kruys A."/>
            <person name="Hutchinson M.I."/>
            <person name="Powell A.J."/>
            <person name="Barry K."/>
            <person name="Miller A.N."/>
            <person name="Grigoriev I.V."/>
            <person name="Debuchy R."/>
            <person name="Gladieux P."/>
            <person name="Hiltunen Thoren M."/>
            <person name="Johannesson H."/>
        </authorList>
    </citation>
    <scope>NUCLEOTIDE SEQUENCE</scope>
    <source>
        <strain evidence="2">FGSC 1904</strain>
    </source>
</reference>
<evidence type="ECO:0000256" key="1">
    <source>
        <dbReference type="SAM" id="SignalP"/>
    </source>
</evidence>
<dbReference type="PANTHER" id="PTHR38850">
    <property type="entry name" value="CERATO-PLATANIN"/>
    <property type="match status" value="1"/>
</dbReference>
<proteinExistence type="predicted"/>
<reference evidence="2" key="2">
    <citation type="submission" date="2023-07" db="EMBL/GenBank/DDBJ databases">
        <authorList>
            <consortium name="Lawrence Berkeley National Laboratory"/>
            <person name="Haridas S."/>
            <person name="Hensen N."/>
            <person name="Bonometti L."/>
            <person name="Westerberg I."/>
            <person name="Brannstrom I.O."/>
            <person name="Guillou S."/>
            <person name="Cros-Aarteil S."/>
            <person name="Calhoun S."/>
            <person name="Kuo A."/>
            <person name="Mondo S."/>
            <person name="Pangilinan J."/>
            <person name="Riley R."/>
            <person name="LaButti K."/>
            <person name="Andreopoulos B."/>
            <person name="Lipzen A."/>
            <person name="Chen C."/>
            <person name="Yanf M."/>
            <person name="Daum C."/>
            <person name="Ng V."/>
            <person name="Clum A."/>
            <person name="Steindorff A."/>
            <person name="Ohm R."/>
            <person name="Martin F."/>
            <person name="Silar P."/>
            <person name="Natvig D."/>
            <person name="Lalanne C."/>
            <person name="Gautier V."/>
            <person name="Ament-velasquez S.L."/>
            <person name="Kruys A."/>
            <person name="Hutchinson M.I."/>
            <person name="Powell A.J."/>
            <person name="Barry K."/>
            <person name="Miller A.N."/>
            <person name="Grigoriev I.V."/>
            <person name="Debuchy R."/>
            <person name="Gladieux P."/>
            <person name="Thoren M.H."/>
            <person name="Johannesson H."/>
        </authorList>
    </citation>
    <scope>NUCLEOTIDE SEQUENCE</scope>
    <source>
        <strain evidence="2">FGSC 1904</strain>
    </source>
</reference>
<feature type="chain" id="PRO_5041917450" evidence="1">
    <location>
        <begin position="20"/>
        <end position="248"/>
    </location>
</feature>